<reference evidence="2" key="1">
    <citation type="submission" date="2021-01" db="EMBL/GenBank/DDBJ databases">
        <title>Microvirga sp.</title>
        <authorList>
            <person name="Kim M.K."/>
        </authorList>
    </citation>
    <scope>NUCLEOTIDE SEQUENCE</scope>
    <source>
        <strain evidence="2">5420S-16</strain>
    </source>
</reference>
<name>A0A937D248_9HYPH</name>
<dbReference type="PROSITE" id="PS51257">
    <property type="entry name" value="PROKAR_LIPOPROTEIN"/>
    <property type="match status" value="1"/>
</dbReference>
<gene>
    <name evidence="2" type="ORF">JKG68_21550</name>
</gene>
<comment type="caution">
    <text evidence="2">The sequence shown here is derived from an EMBL/GenBank/DDBJ whole genome shotgun (WGS) entry which is preliminary data.</text>
</comment>
<dbReference type="SUPFAM" id="SSF48452">
    <property type="entry name" value="TPR-like"/>
    <property type="match status" value="1"/>
</dbReference>
<protein>
    <submittedName>
        <fullName evidence="2">Tetratricopeptide repeat protein</fullName>
    </submittedName>
</protein>
<proteinExistence type="predicted"/>
<dbReference type="InterPro" id="IPR011990">
    <property type="entry name" value="TPR-like_helical_dom_sf"/>
</dbReference>
<dbReference type="RefSeq" id="WP_202063415.1">
    <property type="nucleotide sequence ID" value="NZ_JAEQMY010000044.1"/>
</dbReference>
<dbReference type="AlphaFoldDB" id="A0A937D248"/>
<keyword evidence="1" id="KW-0802">TPR repeat</keyword>
<dbReference type="Proteomes" id="UP000605848">
    <property type="component" value="Unassembled WGS sequence"/>
</dbReference>
<dbReference type="Pfam" id="PF13428">
    <property type="entry name" value="TPR_14"/>
    <property type="match status" value="1"/>
</dbReference>
<accession>A0A937D248</accession>
<dbReference type="SMART" id="SM00028">
    <property type="entry name" value="TPR"/>
    <property type="match status" value="3"/>
</dbReference>
<dbReference type="Gene3D" id="1.25.40.10">
    <property type="entry name" value="Tetratricopeptide repeat domain"/>
    <property type="match status" value="1"/>
</dbReference>
<feature type="repeat" description="TPR" evidence="1">
    <location>
        <begin position="121"/>
        <end position="154"/>
    </location>
</feature>
<keyword evidence="3" id="KW-1185">Reference proteome</keyword>
<organism evidence="2 3">
    <name type="scientific">Microvirga aerilata</name>
    <dbReference type="NCBI Taxonomy" id="670292"/>
    <lineage>
        <taxon>Bacteria</taxon>
        <taxon>Pseudomonadati</taxon>
        <taxon>Pseudomonadota</taxon>
        <taxon>Alphaproteobacteria</taxon>
        <taxon>Hyphomicrobiales</taxon>
        <taxon>Methylobacteriaceae</taxon>
        <taxon>Microvirga</taxon>
    </lineage>
</organism>
<dbReference type="Pfam" id="PF13181">
    <property type="entry name" value="TPR_8"/>
    <property type="match status" value="1"/>
</dbReference>
<dbReference type="InterPro" id="IPR019734">
    <property type="entry name" value="TPR_rpt"/>
</dbReference>
<sequence>MVAISKIEHMVTIGLLVCAMPFLTACNSSSSLSSFGNSPAEIALPDHVEPYPDGEVLKVAKLQFSDGNYGHAARYYERAVEVSPNNAEAWLGLAASYDRVRRFDLADRAYHELERLIGRQTEYYNNVGYSHLLRGDLTKARFNLLKAYELDPTNAAVNNNLEMLRSSSAQSTKS</sequence>
<dbReference type="PROSITE" id="PS50005">
    <property type="entry name" value="TPR"/>
    <property type="match status" value="2"/>
</dbReference>
<feature type="repeat" description="TPR" evidence="1">
    <location>
        <begin position="53"/>
        <end position="86"/>
    </location>
</feature>
<evidence type="ECO:0000256" key="1">
    <source>
        <dbReference type="PROSITE-ProRule" id="PRU00339"/>
    </source>
</evidence>
<evidence type="ECO:0000313" key="3">
    <source>
        <dbReference type="Proteomes" id="UP000605848"/>
    </source>
</evidence>
<dbReference type="EMBL" id="JAEQMY010000044">
    <property type="protein sequence ID" value="MBL0406547.1"/>
    <property type="molecule type" value="Genomic_DNA"/>
</dbReference>
<evidence type="ECO:0000313" key="2">
    <source>
        <dbReference type="EMBL" id="MBL0406547.1"/>
    </source>
</evidence>